<feature type="transmembrane region" description="Helical" evidence="2">
    <location>
        <begin position="93"/>
        <end position="110"/>
    </location>
</feature>
<feature type="transmembrane region" description="Helical" evidence="2">
    <location>
        <begin position="130"/>
        <end position="153"/>
    </location>
</feature>
<feature type="transmembrane region" description="Helical" evidence="2">
    <location>
        <begin position="285"/>
        <end position="306"/>
    </location>
</feature>
<organism evidence="3 4">
    <name type="scientific">Dispira parvispora</name>
    <dbReference type="NCBI Taxonomy" id="1520584"/>
    <lineage>
        <taxon>Eukaryota</taxon>
        <taxon>Fungi</taxon>
        <taxon>Fungi incertae sedis</taxon>
        <taxon>Zoopagomycota</taxon>
        <taxon>Kickxellomycotina</taxon>
        <taxon>Dimargaritomycetes</taxon>
        <taxon>Dimargaritales</taxon>
        <taxon>Dimargaritaceae</taxon>
        <taxon>Dispira</taxon>
    </lineage>
</organism>
<keyword evidence="2" id="KW-0472">Membrane</keyword>
<accession>A0A9W8DZ12</accession>
<feature type="transmembrane region" description="Helical" evidence="2">
    <location>
        <begin position="373"/>
        <end position="391"/>
    </location>
</feature>
<sequence>MSKPVRRRKSRHSQSKLKKLLHDKGASPGSTQYDAMDSSSPISPNSPKVATADASQGDLSFYKVPLTVLYYFAKFTRQRTTRAVSAFLSRRDWLTWTFGVTLFLLVIHAWQGPHSNILAYVDGVVIWYTYWVLLGVASSIGLGAGLHTFVLFLGPHIVEVTMAAYECGHLDFDVRGPHSFECRPHASLVPITVLQILKKVMLASLCWGAGTAIGELPPYFMARAAALAGRKNPELDALNSLQETTNQGELSIKTRALLIVYSMLQRLGFLGIFLFASIPNPLFDLAGITCGHFLVPFPTFFGATFLGKSVVKSTIQTMTVILIFSKGSLDRVLQFVGRYSPDVRHTLEKFINNQMLALQHKDKVSNAAGSTSLLSWAWNGFIVATLLYFVISIMESCATTCYEEDQQLVSQSSAKCKNGPTKVLS</sequence>
<feature type="transmembrane region" description="Helical" evidence="2">
    <location>
        <begin position="256"/>
        <end position="279"/>
    </location>
</feature>
<evidence type="ECO:0000256" key="1">
    <source>
        <dbReference type="SAM" id="MobiDB-lite"/>
    </source>
</evidence>
<proteinExistence type="predicted"/>
<evidence type="ECO:0008006" key="5">
    <source>
        <dbReference type="Google" id="ProtNLM"/>
    </source>
</evidence>
<gene>
    <name evidence="3" type="ORF">IWQ62_006015</name>
</gene>
<keyword evidence="4" id="KW-1185">Reference proteome</keyword>
<evidence type="ECO:0000256" key="2">
    <source>
        <dbReference type="SAM" id="Phobius"/>
    </source>
</evidence>
<feature type="compositionally biased region" description="Basic residues" evidence="1">
    <location>
        <begin position="1"/>
        <end position="19"/>
    </location>
</feature>
<keyword evidence="2" id="KW-0812">Transmembrane</keyword>
<evidence type="ECO:0000313" key="4">
    <source>
        <dbReference type="Proteomes" id="UP001150925"/>
    </source>
</evidence>
<comment type="caution">
    <text evidence="3">The sequence shown here is derived from an EMBL/GenBank/DDBJ whole genome shotgun (WGS) entry which is preliminary data.</text>
</comment>
<protein>
    <recommendedName>
        <fullName evidence="5">Golgi apparatus membrane protein tvp38</fullName>
    </recommendedName>
</protein>
<reference evidence="3" key="1">
    <citation type="submission" date="2022-07" db="EMBL/GenBank/DDBJ databases">
        <title>Phylogenomic reconstructions and comparative analyses of Kickxellomycotina fungi.</title>
        <authorList>
            <person name="Reynolds N.K."/>
            <person name="Stajich J.E."/>
            <person name="Barry K."/>
            <person name="Grigoriev I.V."/>
            <person name="Crous P."/>
            <person name="Smith M.E."/>
        </authorList>
    </citation>
    <scope>NUCLEOTIDE SEQUENCE</scope>
    <source>
        <strain evidence="3">RSA 1196</strain>
    </source>
</reference>
<keyword evidence="2" id="KW-1133">Transmembrane helix</keyword>
<dbReference type="AlphaFoldDB" id="A0A9W8DZ12"/>
<evidence type="ECO:0000313" key="3">
    <source>
        <dbReference type="EMBL" id="KAJ1953334.1"/>
    </source>
</evidence>
<feature type="compositionally biased region" description="Polar residues" evidence="1">
    <location>
        <begin position="28"/>
        <end position="50"/>
    </location>
</feature>
<dbReference type="OrthoDB" id="2016540at2759"/>
<feature type="region of interest" description="Disordered" evidence="1">
    <location>
        <begin position="1"/>
        <end position="50"/>
    </location>
</feature>
<dbReference type="EMBL" id="JANBPY010002905">
    <property type="protein sequence ID" value="KAJ1953334.1"/>
    <property type="molecule type" value="Genomic_DNA"/>
</dbReference>
<name>A0A9W8DZ12_9FUNG</name>
<dbReference type="Proteomes" id="UP001150925">
    <property type="component" value="Unassembled WGS sequence"/>
</dbReference>